<gene>
    <name evidence="2" type="ORF">A3844_11765</name>
</gene>
<keyword evidence="3" id="KW-1185">Reference proteome</keyword>
<evidence type="ECO:0008006" key="4">
    <source>
        <dbReference type="Google" id="ProtNLM"/>
    </source>
</evidence>
<reference evidence="2 3" key="1">
    <citation type="submission" date="2016-03" db="EMBL/GenBank/DDBJ databases">
        <authorList>
            <person name="Sant'Anna F.H."/>
            <person name="Ambrosini A."/>
            <person name="Souza R."/>
            <person name="Bach E."/>
            <person name="Fernandes G."/>
            <person name="Balsanelli E."/>
            <person name="Baura V.A."/>
            <person name="Souza E.M."/>
            <person name="Passaglia L."/>
        </authorList>
    </citation>
    <scope>NUCLEOTIDE SEQUENCE [LARGE SCALE GENOMIC DNA]</scope>
    <source>
        <strain evidence="2 3">P26E</strain>
    </source>
</reference>
<dbReference type="EMBL" id="LVWI01000037">
    <property type="protein sequence ID" value="OKP86687.1"/>
    <property type="molecule type" value="Genomic_DNA"/>
</dbReference>
<name>A0ABX3EPB6_9BACL</name>
<comment type="caution">
    <text evidence="2">The sequence shown here is derived from an EMBL/GenBank/DDBJ whole genome shotgun (WGS) entry which is preliminary data.</text>
</comment>
<evidence type="ECO:0000313" key="2">
    <source>
        <dbReference type="EMBL" id="OKP86687.1"/>
    </source>
</evidence>
<protein>
    <recommendedName>
        <fullName evidence="4">Lycopene cyclase domain-containing protein</fullName>
    </recommendedName>
</protein>
<dbReference type="Proteomes" id="UP000186058">
    <property type="component" value="Unassembled WGS sequence"/>
</dbReference>
<feature type="transmembrane region" description="Helical" evidence="1">
    <location>
        <begin position="44"/>
        <end position="62"/>
    </location>
</feature>
<keyword evidence="1" id="KW-1133">Transmembrane helix</keyword>
<proteinExistence type="predicted"/>
<dbReference type="InterPro" id="IPR058725">
    <property type="entry name" value="YczF"/>
</dbReference>
<dbReference type="RefSeq" id="WP_074102428.1">
    <property type="nucleotide sequence ID" value="NZ_LVWI01000037.1"/>
</dbReference>
<dbReference type="Pfam" id="PF26310">
    <property type="entry name" value="YczF"/>
    <property type="match status" value="1"/>
</dbReference>
<keyword evidence="1" id="KW-0472">Membrane</keyword>
<accession>A0ABX3EPB6</accession>
<sequence>MKILYIYAVLGLLGLTISISVDWLTGTPFSMSFSFLTSIFNTTTFEELTVIIIFFLLPFIQLGMDAYNRKKKPGH</sequence>
<keyword evidence="1" id="KW-0812">Transmembrane</keyword>
<organism evidence="2 3">
    <name type="scientific">Paenibacillus helianthi</name>
    <dbReference type="NCBI Taxonomy" id="1349432"/>
    <lineage>
        <taxon>Bacteria</taxon>
        <taxon>Bacillati</taxon>
        <taxon>Bacillota</taxon>
        <taxon>Bacilli</taxon>
        <taxon>Bacillales</taxon>
        <taxon>Paenibacillaceae</taxon>
        <taxon>Paenibacillus</taxon>
    </lineage>
</organism>
<evidence type="ECO:0000313" key="3">
    <source>
        <dbReference type="Proteomes" id="UP000186058"/>
    </source>
</evidence>
<evidence type="ECO:0000256" key="1">
    <source>
        <dbReference type="SAM" id="Phobius"/>
    </source>
</evidence>